<keyword evidence="5" id="KW-0966">Cell projection</keyword>
<comment type="similarity">
    <text evidence="2">Belongs to the FlgN family.</text>
</comment>
<dbReference type="GO" id="GO:0044780">
    <property type="term" value="P:bacterial-type flagellum assembly"/>
    <property type="evidence" value="ECO:0007669"/>
    <property type="project" value="InterPro"/>
</dbReference>
<accession>A0A2N4UA79</accession>
<evidence type="ECO:0000256" key="1">
    <source>
        <dbReference type="ARBA" id="ARBA00002397"/>
    </source>
</evidence>
<name>A0A2N4UA79_9BURK</name>
<dbReference type="AlphaFoldDB" id="A0A2N4UA79"/>
<evidence type="ECO:0000256" key="3">
    <source>
        <dbReference type="ARBA" id="ARBA00022795"/>
    </source>
</evidence>
<gene>
    <name evidence="5" type="ORF">CR159_02470</name>
</gene>
<feature type="region of interest" description="Disordered" evidence="4">
    <location>
        <begin position="139"/>
        <end position="158"/>
    </location>
</feature>
<comment type="caution">
    <text evidence="5">The sequence shown here is derived from an EMBL/GenBank/DDBJ whole genome shotgun (WGS) entry which is preliminary data.</text>
</comment>
<protein>
    <submittedName>
        <fullName evidence="5">Flagellar biosynthesis protein FlgN</fullName>
    </submittedName>
</protein>
<proteinExistence type="inferred from homology"/>
<dbReference type="InterPro" id="IPR036679">
    <property type="entry name" value="FlgN-like_sf"/>
</dbReference>
<dbReference type="InterPro" id="IPR007809">
    <property type="entry name" value="FlgN-like"/>
</dbReference>
<organism evidence="5 6">
    <name type="scientific">Pollutimonas subterranea</name>
    <dbReference type="NCBI Taxonomy" id="2045210"/>
    <lineage>
        <taxon>Bacteria</taxon>
        <taxon>Pseudomonadati</taxon>
        <taxon>Pseudomonadota</taxon>
        <taxon>Betaproteobacteria</taxon>
        <taxon>Burkholderiales</taxon>
        <taxon>Alcaligenaceae</taxon>
        <taxon>Pollutimonas</taxon>
    </lineage>
</organism>
<keyword evidence="3" id="KW-1005">Bacterial flagellum biogenesis</keyword>
<sequence>MNNVVSQLKQCLEQEVDLVQAFIAVLEEEAQALTEAGDTDALAESTEAKNRYADQLALVADERQGLLAQLGYPGDKPGLDAAALEHPELRELCQALLEKAETASQLNASNGITINTFLAHNQQALDMVRGLVGASNLYDASGRKNSAGPGTGKKFKAG</sequence>
<keyword evidence="6" id="KW-1185">Reference proteome</keyword>
<dbReference type="SUPFAM" id="SSF140566">
    <property type="entry name" value="FlgN-like"/>
    <property type="match status" value="1"/>
</dbReference>
<evidence type="ECO:0000256" key="2">
    <source>
        <dbReference type="ARBA" id="ARBA00007703"/>
    </source>
</evidence>
<evidence type="ECO:0000313" key="5">
    <source>
        <dbReference type="EMBL" id="PLC51898.1"/>
    </source>
</evidence>
<dbReference type="Proteomes" id="UP000234190">
    <property type="component" value="Unassembled WGS sequence"/>
</dbReference>
<comment type="function">
    <text evidence="1">Required for the efficient initiation of filament assembly.</text>
</comment>
<reference evidence="5 6" key="1">
    <citation type="submission" date="2017-10" db="EMBL/GenBank/DDBJ databases">
        <title>Two draft genome sequences of Pusillimonas sp. strains isolated from a nitrate- and radionuclide-contaminated groundwater in Russia.</title>
        <authorList>
            <person name="Grouzdev D.S."/>
            <person name="Tourova T.P."/>
            <person name="Goeva M.A."/>
            <person name="Babich T.L."/>
            <person name="Sokolova D.S."/>
            <person name="Abdullin R."/>
            <person name="Poltaraus A.B."/>
            <person name="Toshchakov S.V."/>
            <person name="Nazina T.N."/>
        </authorList>
    </citation>
    <scope>NUCLEOTIDE SEQUENCE [LARGE SCALE GENOMIC DNA]</scope>
    <source>
        <strain evidence="5 6">JR1/69-3-13</strain>
    </source>
</reference>
<dbReference type="RefSeq" id="WP_102072384.1">
    <property type="nucleotide sequence ID" value="NZ_PDNW01000001.1"/>
</dbReference>
<keyword evidence="5" id="KW-0969">Cilium</keyword>
<evidence type="ECO:0000256" key="4">
    <source>
        <dbReference type="SAM" id="MobiDB-lite"/>
    </source>
</evidence>
<dbReference type="OrthoDB" id="8641527at2"/>
<evidence type="ECO:0000313" key="6">
    <source>
        <dbReference type="Proteomes" id="UP000234190"/>
    </source>
</evidence>
<dbReference type="Pfam" id="PF05130">
    <property type="entry name" value="FlgN"/>
    <property type="match status" value="1"/>
</dbReference>
<dbReference type="Gene3D" id="1.20.58.300">
    <property type="entry name" value="FlgN-like"/>
    <property type="match status" value="1"/>
</dbReference>
<keyword evidence="5" id="KW-0282">Flagellum</keyword>
<dbReference type="EMBL" id="PDNW01000001">
    <property type="protein sequence ID" value="PLC51898.1"/>
    <property type="molecule type" value="Genomic_DNA"/>
</dbReference>